<evidence type="ECO:0000259" key="1">
    <source>
        <dbReference type="PROSITE" id="PS51154"/>
    </source>
</evidence>
<feature type="domain" description="Macro" evidence="1">
    <location>
        <begin position="99"/>
        <end position="274"/>
    </location>
</feature>
<dbReference type="GO" id="GO:0140293">
    <property type="term" value="F:ADP-ribosylglutamate hydrolase activity"/>
    <property type="evidence" value="ECO:0007669"/>
    <property type="project" value="TreeGrafter"/>
</dbReference>
<proteinExistence type="predicted"/>
<dbReference type="InterPro" id="IPR043472">
    <property type="entry name" value="Macro_dom-like"/>
</dbReference>
<dbReference type="GeneID" id="107218188"/>
<dbReference type="InParanoid" id="A0A6J0BB36"/>
<dbReference type="GO" id="GO:0005654">
    <property type="term" value="C:nucleoplasm"/>
    <property type="evidence" value="ECO:0007669"/>
    <property type="project" value="TreeGrafter"/>
</dbReference>
<dbReference type="Proteomes" id="UP000829291">
    <property type="component" value="Chromosome 5"/>
</dbReference>
<accession>A0A6J0BB36</accession>
<dbReference type="GO" id="GO:0140291">
    <property type="term" value="P:peptidyl-glutamate ADP-deribosylation"/>
    <property type="evidence" value="ECO:0007669"/>
    <property type="project" value="TreeGrafter"/>
</dbReference>
<dbReference type="Pfam" id="PF01661">
    <property type="entry name" value="Macro"/>
    <property type="match status" value="1"/>
</dbReference>
<organism evidence="3">
    <name type="scientific">Neodiprion lecontei</name>
    <name type="common">Redheaded pine sawfly</name>
    <dbReference type="NCBI Taxonomy" id="441921"/>
    <lineage>
        <taxon>Eukaryota</taxon>
        <taxon>Metazoa</taxon>
        <taxon>Ecdysozoa</taxon>
        <taxon>Arthropoda</taxon>
        <taxon>Hexapoda</taxon>
        <taxon>Insecta</taxon>
        <taxon>Pterygota</taxon>
        <taxon>Neoptera</taxon>
        <taxon>Endopterygota</taxon>
        <taxon>Hymenoptera</taxon>
        <taxon>Tenthredinoidea</taxon>
        <taxon>Diprionidae</taxon>
        <taxon>Diprioninae</taxon>
        <taxon>Neodiprion</taxon>
    </lineage>
</organism>
<name>A0A6J0BB36_NEOLC</name>
<keyword evidence="2" id="KW-1185">Reference proteome</keyword>
<dbReference type="SMART" id="SM00506">
    <property type="entry name" value="A1pp"/>
    <property type="match status" value="1"/>
</dbReference>
<dbReference type="PROSITE" id="PS51154">
    <property type="entry name" value="MACRO"/>
    <property type="match status" value="1"/>
</dbReference>
<evidence type="ECO:0000313" key="3">
    <source>
        <dbReference type="RefSeq" id="XP_015511461.1"/>
    </source>
</evidence>
<reference evidence="3" key="1">
    <citation type="submission" date="2025-08" db="UniProtKB">
        <authorList>
            <consortium name="RefSeq"/>
        </authorList>
    </citation>
    <scope>IDENTIFICATION</scope>
    <source>
        <tissue evidence="3">Thorax and Abdomen</tissue>
    </source>
</reference>
<gene>
    <name evidence="3" type="primary">LOC107218188</name>
</gene>
<dbReference type="AlphaFoldDB" id="A0A6J0BB36"/>
<dbReference type="PANTHER" id="PTHR11106:SF27">
    <property type="entry name" value="MACRO DOMAIN-CONTAINING PROTEIN"/>
    <property type="match status" value="1"/>
</dbReference>
<evidence type="ECO:0000313" key="2">
    <source>
        <dbReference type="Proteomes" id="UP000829291"/>
    </source>
</evidence>
<dbReference type="GO" id="GO:0042278">
    <property type="term" value="P:purine nucleoside metabolic process"/>
    <property type="evidence" value="ECO:0007669"/>
    <property type="project" value="TreeGrafter"/>
</dbReference>
<dbReference type="KEGG" id="nlo:107218188"/>
<dbReference type="CDD" id="cd02908">
    <property type="entry name" value="Macro_OAADPr_deacetylase"/>
    <property type="match status" value="1"/>
</dbReference>
<dbReference type="OrthoDB" id="6133115at2759"/>
<dbReference type="GO" id="GO:0006974">
    <property type="term" value="P:DNA damage response"/>
    <property type="evidence" value="ECO:0007669"/>
    <property type="project" value="TreeGrafter"/>
</dbReference>
<dbReference type="PANTHER" id="PTHR11106">
    <property type="entry name" value="GANGLIOSIDE INDUCED DIFFERENTIATION ASSOCIATED PROTEIN 2-RELATED"/>
    <property type="match status" value="1"/>
</dbReference>
<dbReference type="RefSeq" id="XP_015511461.1">
    <property type="nucleotide sequence ID" value="XM_015655975.2"/>
</dbReference>
<dbReference type="InterPro" id="IPR002589">
    <property type="entry name" value="Macro_dom"/>
</dbReference>
<protein>
    <submittedName>
        <fullName evidence="3">Macro domain-containing protein CT2219 isoform X1</fullName>
    </submittedName>
</protein>
<dbReference type="Gene3D" id="3.40.220.10">
    <property type="entry name" value="Leucine Aminopeptidase, subunit E, domain 1"/>
    <property type="match status" value="1"/>
</dbReference>
<dbReference type="SUPFAM" id="SSF52949">
    <property type="entry name" value="Macro domain-like"/>
    <property type="match status" value="1"/>
</dbReference>
<sequence>MLPIKGLLKTRSLYLAKNFTPAALVQRLQRYSQQSSTTTGDIKMPFEVEKLKFLSMPSEEKRALYRKIANKNVVTLHQIPTWFEYWNSNKSCMKKSTWEEVGIVEHDLAKKVSLWTGDITSLEVDAIVNAANRSLRGGGGVDGAIHKMAGPTLKQESMTMAPCGVGEVRLTGAYALPANYVIHTVGPQDEEPNMLSKCYEQSLVLAQTHGFKSIAFPCISTGVYGFPQYKAAAVALGTVKKFLEDHDNVINRVIFCVFLDSDKTIYEELLQKFFALE</sequence>